<dbReference type="InterPro" id="IPR000182">
    <property type="entry name" value="GNAT_dom"/>
</dbReference>
<dbReference type="SUPFAM" id="SSF55729">
    <property type="entry name" value="Acyl-CoA N-acyltransferases (Nat)"/>
    <property type="match status" value="1"/>
</dbReference>
<dbReference type="CDD" id="cd04301">
    <property type="entry name" value="NAT_SF"/>
    <property type="match status" value="1"/>
</dbReference>
<dbReference type="Proteomes" id="UP000233491">
    <property type="component" value="Unassembled WGS sequence"/>
</dbReference>
<dbReference type="OrthoDB" id="5459937at2"/>
<dbReference type="InterPro" id="IPR016181">
    <property type="entry name" value="Acyl_CoA_acyltransferase"/>
</dbReference>
<sequence length="184" mass="20138">MLSGLIMLTIRPARPADLPAIASIYQESVRTGTASWELEPPTEAEMLRRFEAIIGGGYPYLIAEMGGALAGYSYASAYRPRLAYRYTVENSIYVDPARQGQGIGKRLLQALIDDCARRGFRQMIAIIGDSDNIGSRKLHAALGFTLVGVAPALGYKFDRWLDQVVMQRSLGDGEHSVPGELSRS</sequence>
<keyword evidence="3" id="KW-1185">Reference proteome</keyword>
<dbReference type="Gene3D" id="3.40.630.30">
    <property type="match status" value="1"/>
</dbReference>
<dbReference type="Pfam" id="PF00583">
    <property type="entry name" value="Acetyltransf_1"/>
    <property type="match status" value="1"/>
</dbReference>
<feature type="domain" description="N-acetyltransferase" evidence="1">
    <location>
        <begin position="8"/>
        <end position="171"/>
    </location>
</feature>
<proteinExistence type="predicted"/>
<dbReference type="AlphaFoldDB" id="A0A1I4RV15"/>
<accession>A0A1I4RV15</accession>
<name>A0A1I4RV15_9HYPH</name>
<reference evidence="2 3" key="1">
    <citation type="submission" date="2017-12" db="EMBL/GenBank/DDBJ databases">
        <title>Anaerobic carbon monoxide metabolism by Pleomorphomonas carboxyditropha sp. nov., a new mesophilic hydrogenogenic carboxidotroph.</title>
        <authorList>
            <person name="Esquivel-Elizondo S."/>
            <person name="Krajmalnik-Brown R."/>
        </authorList>
    </citation>
    <scope>NUCLEOTIDE SEQUENCE [LARGE SCALE GENOMIC DNA]</scope>
    <source>
        <strain evidence="2 3">R5-392</strain>
    </source>
</reference>
<dbReference type="EMBL" id="PJNW01000014">
    <property type="protein sequence ID" value="PKR88030.1"/>
    <property type="molecule type" value="Genomic_DNA"/>
</dbReference>
<gene>
    <name evidence="2" type="ORF">CXZ10_16355</name>
</gene>
<evidence type="ECO:0000313" key="3">
    <source>
        <dbReference type="Proteomes" id="UP000233491"/>
    </source>
</evidence>
<evidence type="ECO:0000313" key="2">
    <source>
        <dbReference type="EMBL" id="PKR88030.1"/>
    </source>
</evidence>
<keyword evidence="2" id="KW-0808">Transferase</keyword>
<dbReference type="PROSITE" id="PS51186">
    <property type="entry name" value="GNAT"/>
    <property type="match status" value="1"/>
</dbReference>
<evidence type="ECO:0000259" key="1">
    <source>
        <dbReference type="PROSITE" id="PS51186"/>
    </source>
</evidence>
<organism evidence="2 3">
    <name type="scientific">Pleomorphomonas diazotrophica</name>
    <dbReference type="NCBI Taxonomy" id="1166257"/>
    <lineage>
        <taxon>Bacteria</taxon>
        <taxon>Pseudomonadati</taxon>
        <taxon>Pseudomonadota</taxon>
        <taxon>Alphaproteobacteria</taxon>
        <taxon>Hyphomicrobiales</taxon>
        <taxon>Pleomorphomonadaceae</taxon>
        <taxon>Pleomorphomonas</taxon>
    </lineage>
</organism>
<dbReference type="GO" id="GO:0016747">
    <property type="term" value="F:acyltransferase activity, transferring groups other than amino-acyl groups"/>
    <property type="evidence" value="ECO:0007669"/>
    <property type="project" value="InterPro"/>
</dbReference>
<dbReference type="PANTHER" id="PTHR43072:SF8">
    <property type="entry name" value="ACYLTRANSFERASE FABY-RELATED"/>
    <property type="match status" value="1"/>
</dbReference>
<protein>
    <submittedName>
        <fullName evidence="2">GNAT family N-acetyltransferase</fullName>
    </submittedName>
</protein>
<dbReference type="PANTHER" id="PTHR43072">
    <property type="entry name" value="N-ACETYLTRANSFERASE"/>
    <property type="match status" value="1"/>
</dbReference>
<comment type="caution">
    <text evidence="2">The sequence shown here is derived from an EMBL/GenBank/DDBJ whole genome shotgun (WGS) entry which is preliminary data.</text>
</comment>